<evidence type="ECO:0000313" key="1">
    <source>
        <dbReference type="EMBL" id="EMP35568.1"/>
    </source>
</evidence>
<dbReference type="EMBL" id="KB528356">
    <property type="protein sequence ID" value="EMP35568.1"/>
    <property type="molecule type" value="Genomic_DNA"/>
</dbReference>
<dbReference type="Proteomes" id="UP000031443">
    <property type="component" value="Unassembled WGS sequence"/>
</dbReference>
<gene>
    <name evidence="1" type="ORF">UY3_07283</name>
</gene>
<protein>
    <submittedName>
        <fullName evidence="1">Uncharacterized protein</fullName>
    </submittedName>
</protein>
<evidence type="ECO:0000313" key="2">
    <source>
        <dbReference type="Proteomes" id="UP000031443"/>
    </source>
</evidence>
<keyword evidence="2" id="KW-1185">Reference proteome</keyword>
<reference evidence="2" key="1">
    <citation type="journal article" date="2013" name="Nat. Genet.">
        <title>The draft genomes of soft-shell turtle and green sea turtle yield insights into the development and evolution of the turtle-specific body plan.</title>
        <authorList>
            <person name="Wang Z."/>
            <person name="Pascual-Anaya J."/>
            <person name="Zadissa A."/>
            <person name="Li W."/>
            <person name="Niimura Y."/>
            <person name="Huang Z."/>
            <person name="Li C."/>
            <person name="White S."/>
            <person name="Xiong Z."/>
            <person name="Fang D."/>
            <person name="Wang B."/>
            <person name="Ming Y."/>
            <person name="Chen Y."/>
            <person name="Zheng Y."/>
            <person name="Kuraku S."/>
            <person name="Pignatelli M."/>
            <person name="Herrero J."/>
            <person name="Beal K."/>
            <person name="Nozawa M."/>
            <person name="Li Q."/>
            <person name="Wang J."/>
            <person name="Zhang H."/>
            <person name="Yu L."/>
            <person name="Shigenobu S."/>
            <person name="Wang J."/>
            <person name="Liu J."/>
            <person name="Flicek P."/>
            <person name="Searle S."/>
            <person name="Wang J."/>
            <person name="Kuratani S."/>
            <person name="Yin Y."/>
            <person name="Aken B."/>
            <person name="Zhang G."/>
            <person name="Irie N."/>
        </authorList>
    </citation>
    <scope>NUCLEOTIDE SEQUENCE [LARGE SCALE GENOMIC DNA]</scope>
</reference>
<proteinExistence type="predicted"/>
<dbReference type="AlphaFoldDB" id="M7BTZ4"/>
<organism evidence="1 2">
    <name type="scientific">Chelonia mydas</name>
    <name type="common">Green sea-turtle</name>
    <name type="synonym">Chelonia agassizi</name>
    <dbReference type="NCBI Taxonomy" id="8469"/>
    <lineage>
        <taxon>Eukaryota</taxon>
        <taxon>Metazoa</taxon>
        <taxon>Chordata</taxon>
        <taxon>Craniata</taxon>
        <taxon>Vertebrata</taxon>
        <taxon>Euteleostomi</taxon>
        <taxon>Archelosauria</taxon>
        <taxon>Testudinata</taxon>
        <taxon>Testudines</taxon>
        <taxon>Cryptodira</taxon>
        <taxon>Durocryptodira</taxon>
        <taxon>Americhelydia</taxon>
        <taxon>Chelonioidea</taxon>
        <taxon>Cheloniidae</taxon>
        <taxon>Chelonia</taxon>
    </lineage>
</organism>
<sequence>MSPAWVPRHWPETLGGMPTPGIPKLGSRLVQGKSLAGHEMLCLPERLQVRLLAAPTGRGSPFPDNQSYGKQHGLGRHFLQLPLAGERQTVATGSCERLYLQMLRVQTENGNLRAWKCWCKTTSGINSFFQNLDHIFQKVHKEQPLVIDPEKDLDSLEYGYLFQALEILKFGTSCLRFLKERDFEKNWLLERASPLWLPSPPPPGTPGLSYPDPE</sequence>
<accession>M7BTZ4</accession>
<name>M7BTZ4_CHEMY</name>